<dbReference type="EMBL" id="ANNX02000038">
    <property type="protein sequence ID" value="KYC38787.1"/>
    <property type="molecule type" value="Genomic_DNA"/>
</dbReference>
<comment type="caution">
    <text evidence="1">The sequence shown here is derived from an EMBL/GenBank/DDBJ whole genome shotgun (WGS) entry which is preliminary data.</text>
</comment>
<sequence length="81" mass="8557">MDDIIRGGQSDDVITGLQGNGYLEGGLGKDQFIFGIGKPFDSVIGLDTILDFNAADDKIILEKTTFSALGTQVSFASVNTL</sequence>
<evidence type="ECO:0000313" key="1">
    <source>
        <dbReference type="EMBL" id="KYC38787.1"/>
    </source>
</evidence>
<protein>
    <recommendedName>
        <fullName evidence="3">Peptidase M10 serralysin C-terminal domain-containing protein</fullName>
    </recommendedName>
</protein>
<dbReference type="InterPro" id="IPR011049">
    <property type="entry name" value="Serralysin-like_metalloprot_C"/>
</dbReference>
<keyword evidence="2" id="KW-1185">Reference proteome</keyword>
<reference evidence="1 2" key="1">
    <citation type="journal article" date="2013" name="Genome Biol. Evol.">
        <title>Genomes of Stigonematalean cyanobacteria (subsection V) and the evolution of oxygenic photosynthesis from prokaryotes to plastids.</title>
        <authorList>
            <person name="Dagan T."/>
            <person name="Roettger M."/>
            <person name="Stucken K."/>
            <person name="Landan G."/>
            <person name="Koch R."/>
            <person name="Major P."/>
            <person name="Gould S.B."/>
            <person name="Goremykin V.V."/>
            <person name="Rippka R."/>
            <person name="Tandeau de Marsac N."/>
            <person name="Gugger M."/>
            <person name="Lockhart P.J."/>
            <person name="Allen J.F."/>
            <person name="Brune I."/>
            <person name="Maus I."/>
            <person name="Puhler A."/>
            <person name="Martin W.F."/>
        </authorList>
    </citation>
    <scope>NUCLEOTIDE SEQUENCE [LARGE SCALE GENOMIC DNA]</scope>
    <source>
        <strain evidence="1 2">PCC 7110</strain>
    </source>
</reference>
<dbReference type="STRING" id="128403.WA1_34865"/>
<dbReference type="Proteomes" id="UP000076925">
    <property type="component" value="Unassembled WGS sequence"/>
</dbReference>
<accession>A0A139X257</accession>
<proteinExistence type="predicted"/>
<evidence type="ECO:0000313" key="2">
    <source>
        <dbReference type="Proteomes" id="UP000076925"/>
    </source>
</evidence>
<dbReference type="OrthoDB" id="476298at2"/>
<name>A0A139X257_9CYAN</name>
<dbReference type="AlphaFoldDB" id="A0A139X257"/>
<dbReference type="SUPFAM" id="SSF51120">
    <property type="entry name" value="beta-Roll"/>
    <property type="match status" value="1"/>
</dbReference>
<evidence type="ECO:0008006" key="3">
    <source>
        <dbReference type="Google" id="ProtNLM"/>
    </source>
</evidence>
<organism evidence="1 2">
    <name type="scientific">Scytonema hofmannii PCC 7110</name>
    <dbReference type="NCBI Taxonomy" id="128403"/>
    <lineage>
        <taxon>Bacteria</taxon>
        <taxon>Bacillati</taxon>
        <taxon>Cyanobacteriota</taxon>
        <taxon>Cyanophyceae</taxon>
        <taxon>Nostocales</taxon>
        <taxon>Scytonemataceae</taxon>
        <taxon>Scytonema</taxon>
    </lineage>
</organism>
<dbReference type="Gene3D" id="2.150.10.10">
    <property type="entry name" value="Serralysin-like metalloprotease, C-terminal"/>
    <property type="match status" value="1"/>
</dbReference>
<gene>
    <name evidence="1" type="ORF">WA1_34865</name>
</gene>